<protein>
    <recommendedName>
        <fullName evidence="4">histidine kinase</fullName>
        <ecNumber evidence="4">2.7.13.3</ecNumber>
    </recommendedName>
</protein>
<dbReference type="Pfam" id="PF02518">
    <property type="entry name" value="HATPase_c"/>
    <property type="match status" value="1"/>
</dbReference>
<dbReference type="STRING" id="469383.Cwoe_3364"/>
<evidence type="ECO:0000313" key="17">
    <source>
        <dbReference type="Proteomes" id="UP000008229"/>
    </source>
</evidence>
<evidence type="ECO:0000256" key="5">
    <source>
        <dbReference type="ARBA" id="ARBA00022553"/>
    </source>
</evidence>
<feature type="domain" description="HAMP" evidence="15">
    <location>
        <begin position="135"/>
        <end position="188"/>
    </location>
</feature>
<dbReference type="InterPro" id="IPR003660">
    <property type="entry name" value="HAMP_dom"/>
</dbReference>
<dbReference type="CDD" id="cd00075">
    <property type="entry name" value="HATPase"/>
    <property type="match status" value="1"/>
</dbReference>
<dbReference type="OrthoDB" id="9786919at2"/>
<comment type="catalytic activity">
    <reaction evidence="1">
        <text>ATP + protein L-histidine = ADP + protein N-phospho-L-histidine.</text>
        <dbReference type="EC" id="2.7.13.3"/>
    </reaction>
</comment>
<reference evidence="17" key="2">
    <citation type="submission" date="2010-01" db="EMBL/GenBank/DDBJ databases">
        <title>The complete genome of Conexibacter woesei DSM 14684.</title>
        <authorList>
            <consortium name="US DOE Joint Genome Institute (JGI-PGF)"/>
            <person name="Lucas S."/>
            <person name="Copeland A."/>
            <person name="Lapidus A."/>
            <person name="Glavina del Rio T."/>
            <person name="Dalin E."/>
            <person name="Tice H."/>
            <person name="Bruce D."/>
            <person name="Goodwin L."/>
            <person name="Pitluck S."/>
            <person name="Kyrpides N."/>
            <person name="Mavromatis K."/>
            <person name="Ivanova N."/>
            <person name="Mikhailova N."/>
            <person name="Chertkov O."/>
            <person name="Brettin T."/>
            <person name="Detter J.C."/>
            <person name="Han C."/>
            <person name="Larimer F."/>
            <person name="Land M."/>
            <person name="Hauser L."/>
            <person name="Markowitz V."/>
            <person name="Cheng J.-F."/>
            <person name="Hugenholtz P."/>
            <person name="Woyke T."/>
            <person name="Wu D."/>
            <person name="Pukall R."/>
            <person name="Steenblock K."/>
            <person name="Schneider S."/>
            <person name="Klenk H.-P."/>
            <person name="Eisen J.A."/>
        </authorList>
    </citation>
    <scope>NUCLEOTIDE SEQUENCE [LARGE SCALE GENOMIC DNA]</scope>
    <source>
        <strain evidence="17">DSM 14684 / CIP 108061 / JCM 11494 / NBRC 100937 / ID131577</strain>
    </source>
</reference>
<dbReference type="InterPro" id="IPR003594">
    <property type="entry name" value="HATPase_dom"/>
</dbReference>
<dbReference type="InterPro" id="IPR036097">
    <property type="entry name" value="HisK_dim/P_sf"/>
</dbReference>
<evidence type="ECO:0000256" key="7">
    <source>
        <dbReference type="ARBA" id="ARBA00022692"/>
    </source>
</evidence>
<dbReference type="EC" id="2.7.13.3" evidence="4"/>
<evidence type="ECO:0000256" key="8">
    <source>
        <dbReference type="ARBA" id="ARBA00022777"/>
    </source>
</evidence>
<dbReference type="PANTHER" id="PTHR45436:SF15">
    <property type="entry name" value="SENSOR HISTIDINE KINASE CUSS"/>
    <property type="match status" value="1"/>
</dbReference>
<keyword evidence="8 16" id="KW-0418">Kinase</keyword>
<dbReference type="eggNOG" id="COG2205">
    <property type="taxonomic scope" value="Bacteria"/>
</dbReference>
<reference evidence="16 17" key="1">
    <citation type="journal article" date="2010" name="Stand. Genomic Sci.">
        <title>Complete genome sequence of Conexibacter woesei type strain (ID131577).</title>
        <authorList>
            <person name="Pukall R."/>
            <person name="Lapidus A."/>
            <person name="Glavina Del Rio T."/>
            <person name="Copeland A."/>
            <person name="Tice H."/>
            <person name="Cheng J.-F."/>
            <person name="Lucas S."/>
            <person name="Chen F."/>
            <person name="Nolan M."/>
            <person name="Bruce D."/>
            <person name="Goodwin L."/>
            <person name="Pitluck S."/>
            <person name="Mavromatis K."/>
            <person name="Ivanova N."/>
            <person name="Ovchinnikova G."/>
            <person name="Pati A."/>
            <person name="Chen A."/>
            <person name="Palaniappan K."/>
            <person name="Land M."/>
            <person name="Hauser L."/>
            <person name="Chang Y.-J."/>
            <person name="Jeffries C.D."/>
            <person name="Chain P."/>
            <person name="Meincke L."/>
            <person name="Sims D."/>
            <person name="Brettin T."/>
            <person name="Detter J.C."/>
            <person name="Rohde M."/>
            <person name="Goeker M."/>
            <person name="Bristow J."/>
            <person name="Eisen J.A."/>
            <person name="Markowitz V."/>
            <person name="Kyrpides N.C."/>
            <person name="Klenk H.-P."/>
            <person name="Hugenholtz P."/>
        </authorList>
    </citation>
    <scope>NUCLEOTIDE SEQUENCE [LARGE SCALE GENOMIC DNA]</scope>
    <source>
        <strain evidence="17">DSM 14684 / CIP 108061 / JCM 11494 / NBRC 100937 / ID131577</strain>
    </source>
</reference>
<keyword evidence="7 13" id="KW-0812">Transmembrane</keyword>
<dbReference type="Pfam" id="PF00512">
    <property type="entry name" value="HisKA"/>
    <property type="match status" value="1"/>
</dbReference>
<dbReference type="eggNOG" id="COG2770">
    <property type="taxonomic scope" value="Bacteria"/>
</dbReference>
<evidence type="ECO:0000256" key="11">
    <source>
        <dbReference type="ARBA" id="ARBA00023136"/>
    </source>
</evidence>
<evidence type="ECO:0000256" key="9">
    <source>
        <dbReference type="ARBA" id="ARBA00022989"/>
    </source>
</evidence>
<evidence type="ECO:0000256" key="4">
    <source>
        <dbReference type="ARBA" id="ARBA00012438"/>
    </source>
</evidence>
<evidence type="ECO:0000256" key="3">
    <source>
        <dbReference type="ARBA" id="ARBA00004236"/>
    </source>
</evidence>
<dbReference type="InterPro" id="IPR005467">
    <property type="entry name" value="His_kinase_dom"/>
</dbReference>
<dbReference type="AlphaFoldDB" id="D3FF65"/>
<dbReference type="GO" id="GO:0005886">
    <property type="term" value="C:plasma membrane"/>
    <property type="evidence" value="ECO:0007669"/>
    <property type="project" value="UniProtKB-SubCell"/>
</dbReference>
<feature type="region of interest" description="Disordered" evidence="12">
    <location>
        <begin position="53"/>
        <end position="74"/>
    </location>
</feature>
<evidence type="ECO:0000256" key="13">
    <source>
        <dbReference type="SAM" id="Phobius"/>
    </source>
</evidence>
<comment type="subcellular location">
    <subcellularLocation>
        <location evidence="3">Cell membrane</location>
    </subcellularLocation>
    <subcellularLocation>
        <location evidence="2">Membrane</location>
        <topology evidence="2">Multi-pass membrane protein</topology>
    </subcellularLocation>
</comment>
<dbReference type="InterPro" id="IPR050428">
    <property type="entry name" value="TCS_sensor_his_kinase"/>
</dbReference>
<feature type="domain" description="Histidine kinase" evidence="14">
    <location>
        <begin position="196"/>
        <end position="413"/>
    </location>
</feature>
<dbReference type="CDD" id="cd00082">
    <property type="entry name" value="HisKA"/>
    <property type="match status" value="1"/>
</dbReference>
<evidence type="ECO:0000259" key="15">
    <source>
        <dbReference type="PROSITE" id="PS50885"/>
    </source>
</evidence>
<evidence type="ECO:0000256" key="6">
    <source>
        <dbReference type="ARBA" id="ARBA00022679"/>
    </source>
</evidence>
<dbReference type="Proteomes" id="UP000008229">
    <property type="component" value="Chromosome"/>
</dbReference>
<evidence type="ECO:0000313" key="16">
    <source>
        <dbReference type="EMBL" id="ADB51782.1"/>
    </source>
</evidence>
<keyword evidence="17" id="KW-1185">Reference proteome</keyword>
<dbReference type="SMART" id="SM00388">
    <property type="entry name" value="HisKA"/>
    <property type="match status" value="1"/>
</dbReference>
<dbReference type="GO" id="GO:0000155">
    <property type="term" value="F:phosphorelay sensor kinase activity"/>
    <property type="evidence" value="ECO:0007669"/>
    <property type="project" value="InterPro"/>
</dbReference>
<dbReference type="InterPro" id="IPR004358">
    <property type="entry name" value="Sig_transdc_His_kin-like_C"/>
</dbReference>
<dbReference type="Gene3D" id="3.30.565.10">
    <property type="entry name" value="Histidine kinase-like ATPase, C-terminal domain"/>
    <property type="match status" value="1"/>
</dbReference>
<evidence type="ECO:0000259" key="14">
    <source>
        <dbReference type="PROSITE" id="PS50109"/>
    </source>
</evidence>
<evidence type="ECO:0000256" key="12">
    <source>
        <dbReference type="SAM" id="MobiDB-lite"/>
    </source>
</evidence>
<keyword evidence="11 13" id="KW-0472">Membrane</keyword>
<dbReference type="PROSITE" id="PS50885">
    <property type="entry name" value="HAMP"/>
    <property type="match status" value="1"/>
</dbReference>
<dbReference type="KEGG" id="cwo:Cwoe_3364"/>
<dbReference type="Gene3D" id="1.10.287.130">
    <property type="match status" value="1"/>
</dbReference>
<accession>D3FF65</accession>
<dbReference type="SMART" id="SM00387">
    <property type="entry name" value="HATPase_c"/>
    <property type="match status" value="1"/>
</dbReference>
<dbReference type="SUPFAM" id="SSF158472">
    <property type="entry name" value="HAMP domain-like"/>
    <property type="match status" value="1"/>
</dbReference>
<dbReference type="SUPFAM" id="SSF55874">
    <property type="entry name" value="ATPase domain of HSP90 chaperone/DNA topoisomerase II/histidine kinase"/>
    <property type="match status" value="1"/>
</dbReference>
<dbReference type="PANTHER" id="PTHR45436">
    <property type="entry name" value="SENSOR HISTIDINE KINASE YKOH"/>
    <property type="match status" value="1"/>
</dbReference>
<dbReference type="HOGENOM" id="CLU_000445_89_3_11"/>
<dbReference type="CDD" id="cd06225">
    <property type="entry name" value="HAMP"/>
    <property type="match status" value="1"/>
</dbReference>
<evidence type="ECO:0000256" key="2">
    <source>
        <dbReference type="ARBA" id="ARBA00004141"/>
    </source>
</evidence>
<proteinExistence type="predicted"/>
<organism evidence="16 17">
    <name type="scientific">Conexibacter woesei (strain DSM 14684 / CCUG 47730 / CIP 108061 / JCM 11494 / NBRC 100937 / ID131577)</name>
    <dbReference type="NCBI Taxonomy" id="469383"/>
    <lineage>
        <taxon>Bacteria</taxon>
        <taxon>Bacillati</taxon>
        <taxon>Actinomycetota</taxon>
        <taxon>Thermoleophilia</taxon>
        <taxon>Solirubrobacterales</taxon>
        <taxon>Conexibacteraceae</taxon>
        <taxon>Conexibacter</taxon>
    </lineage>
</organism>
<dbReference type="SUPFAM" id="SSF47384">
    <property type="entry name" value="Homodimeric domain of signal transducing histidine kinase"/>
    <property type="match status" value="1"/>
</dbReference>
<dbReference type="Gene3D" id="6.10.340.10">
    <property type="match status" value="1"/>
</dbReference>
<dbReference type="PRINTS" id="PR00344">
    <property type="entry name" value="BCTRLSENSOR"/>
</dbReference>
<dbReference type="InterPro" id="IPR003661">
    <property type="entry name" value="HisK_dim/P_dom"/>
</dbReference>
<keyword evidence="9 13" id="KW-1133">Transmembrane helix</keyword>
<evidence type="ECO:0000256" key="10">
    <source>
        <dbReference type="ARBA" id="ARBA00023012"/>
    </source>
</evidence>
<keyword evidence="10" id="KW-0902">Two-component regulatory system</keyword>
<sequence precursor="true">MRHRHSLRLRITAAFALFYAIGAFVLLTAAYVIVTRSTGEPVAEEALATEATLKTTESAPRSERALPGAAPTGVALRPTGADGSASLDGIISLDIVRAAQADQSRAEHQQVLWLFVLALVAVVALSVGGGWLVAGRALAPLRRITTTARKVSGTTLDARVALDGPPDELRELAETLDAMLTRLDAAFAAQRRFVSSASHELRTPLAVARTEAELALADDQATAPQLRDALNHIHTTMLRAGDLVEALLALALTDAVPADAEPVDLGGLLAVAAADMTPAAAEAEVTLDVTAEAGTGLAVVGHATLLRIAIDNLLANAIAYNVAGGWVRATVSPTHDEIELTVTNSGPPVEPAIVDELFEPFVRADASRSRRAGGAGLGLAIVRAVTLTHGGHAQASARPSGGLQARLSLARVDAATGDAVTPQPTFGDDPTTTTS</sequence>
<name>D3FF65_CONWI</name>
<dbReference type="EMBL" id="CP001854">
    <property type="protein sequence ID" value="ADB51782.1"/>
    <property type="molecule type" value="Genomic_DNA"/>
</dbReference>
<evidence type="ECO:0000256" key="1">
    <source>
        <dbReference type="ARBA" id="ARBA00000085"/>
    </source>
</evidence>
<feature type="transmembrane region" description="Helical" evidence="13">
    <location>
        <begin position="12"/>
        <end position="34"/>
    </location>
</feature>
<dbReference type="PROSITE" id="PS50109">
    <property type="entry name" value="HIS_KIN"/>
    <property type="match status" value="1"/>
</dbReference>
<dbReference type="InterPro" id="IPR036890">
    <property type="entry name" value="HATPase_C_sf"/>
</dbReference>
<dbReference type="SMART" id="SM00304">
    <property type="entry name" value="HAMP"/>
    <property type="match status" value="1"/>
</dbReference>
<keyword evidence="5" id="KW-0597">Phosphoprotein</keyword>
<gene>
    <name evidence="16" type="ordered locus">Cwoe_3364</name>
</gene>
<feature type="transmembrane region" description="Helical" evidence="13">
    <location>
        <begin position="111"/>
        <end position="134"/>
    </location>
</feature>
<dbReference type="Pfam" id="PF00672">
    <property type="entry name" value="HAMP"/>
    <property type="match status" value="1"/>
</dbReference>
<dbReference type="RefSeq" id="WP_012934833.1">
    <property type="nucleotide sequence ID" value="NC_013739.1"/>
</dbReference>
<keyword evidence="6" id="KW-0808">Transferase</keyword>